<keyword evidence="2" id="KW-1185">Reference proteome</keyword>
<reference evidence="2" key="1">
    <citation type="submission" date="2016-04" db="EMBL/GenBank/DDBJ databases">
        <authorList>
            <person name="Chen S.-C."/>
            <person name="Lai M.-C."/>
        </authorList>
    </citation>
    <scope>NUCLEOTIDE SEQUENCE [LARGE SCALE GENOMIC DNA]</scope>
    <source>
        <strain evidence="2">AB14</strain>
    </source>
</reference>
<proteinExistence type="predicted"/>
<dbReference type="Proteomes" id="UP000189370">
    <property type="component" value="Unassembled WGS sequence"/>
</dbReference>
<dbReference type="EMBL" id="LWLN01000001">
    <property type="protein sequence ID" value="OLZ39529.1"/>
    <property type="molecule type" value="Genomic_DNA"/>
</dbReference>
<name>A0A1S8ASN6_9EURY</name>
<dbReference type="AlphaFoldDB" id="A0A1S8ASN6"/>
<comment type="caution">
    <text evidence="1">The sequence shown here is derived from an EMBL/GenBank/DDBJ whole genome shotgun (WGS) entry which is preliminary data.</text>
</comment>
<dbReference type="STRING" id="301967.A6E15_00370"/>
<protein>
    <recommendedName>
        <fullName evidence="3">Cyclase</fullName>
    </recommendedName>
</protein>
<evidence type="ECO:0000313" key="1">
    <source>
        <dbReference type="EMBL" id="OLZ39529.1"/>
    </source>
</evidence>
<evidence type="ECO:0008006" key="3">
    <source>
        <dbReference type="Google" id="ProtNLM"/>
    </source>
</evidence>
<evidence type="ECO:0000313" key="2">
    <source>
        <dbReference type="Proteomes" id="UP000189370"/>
    </source>
</evidence>
<gene>
    <name evidence="1" type="ORF">A6E15_00370</name>
</gene>
<accession>A0A1S8ASN6</accession>
<organism evidence="1 2">
    <name type="scientific">Natrinema saccharevitans</name>
    <dbReference type="NCBI Taxonomy" id="301967"/>
    <lineage>
        <taxon>Archaea</taxon>
        <taxon>Methanobacteriati</taxon>
        <taxon>Methanobacteriota</taxon>
        <taxon>Stenosarchaea group</taxon>
        <taxon>Halobacteria</taxon>
        <taxon>Halobacteriales</taxon>
        <taxon>Natrialbaceae</taxon>
        <taxon>Natrinema</taxon>
    </lineage>
</organism>
<dbReference type="Gene3D" id="3.30.530.20">
    <property type="match status" value="1"/>
</dbReference>
<dbReference type="InterPro" id="IPR023393">
    <property type="entry name" value="START-like_dom_sf"/>
</dbReference>
<sequence length="104" mass="11059">MARLYGDLLEVSARSEDRWHWTASGPLGAIRFREAPAGRGTEVTFRFRFEPAGGTVGAAVTDRLGVVPESLAGVVLDRFKSLAETGEIPSLESNPSTRGAGDAL</sequence>
<dbReference type="SUPFAM" id="SSF55961">
    <property type="entry name" value="Bet v1-like"/>
    <property type="match status" value="1"/>
</dbReference>
<dbReference type="RefSeq" id="WP_076142879.1">
    <property type="nucleotide sequence ID" value="NZ_LWLN01000001.1"/>
</dbReference>